<keyword evidence="7 15" id="KW-0255">Endonuclease</keyword>
<evidence type="ECO:0000256" key="10">
    <source>
        <dbReference type="ARBA" id="ARBA00022842"/>
    </source>
</evidence>
<dbReference type="Pfam" id="PF02732">
    <property type="entry name" value="ERCC4"/>
    <property type="match status" value="1"/>
</dbReference>
<evidence type="ECO:0000313" key="18">
    <source>
        <dbReference type="Proteomes" id="UP001055439"/>
    </source>
</evidence>
<dbReference type="InterPro" id="IPR047417">
    <property type="entry name" value="WHD_MUS81"/>
</dbReference>
<reference evidence="17" key="1">
    <citation type="submission" date="2022-05" db="EMBL/GenBank/DDBJ databases">
        <title>The Musa troglodytarum L. genome provides insights into the mechanism of non-climacteric behaviour and enrichment of carotenoids.</title>
        <authorList>
            <person name="Wang J."/>
        </authorList>
    </citation>
    <scope>NUCLEOTIDE SEQUENCE</scope>
    <source>
        <tissue evidence="17">Leaf</tissue>
    </source>
</reference>
<dbReference type="CDD" id="cd20074">
    <property type="entry name" value="XPF_nuclease_Mus81"/>
    <property type="match status" value="1"/>
</dbReference>
<comment type="function">
    <text evidence="15">Interacts with EME1 to form a DNA structure-specific endonuclease with substrate preference for branched DNA structures with a 5'-end at the branch nick. Typical substrates include 3'-flap structures, D-loops, replication forks and nicked Holliday junctions. May be required in mitosis for the processing of stalled or collapsed replication fork intermediates. May be required in meiosis for the repair of meiosis-specific double strand breaks subsequent to single-end invasion (SEI).</text>
</comment>
<evidence type="ECO:0000256" key="9">
    <source>
        <dbReference type="ARBA" id="ARBA00022801"/>
    </source>
</evidence>
<dbReference type="GO" id="GO:0046872">
    <property type="term" value="F:metal ion binding"/>
    <property type="evidence" value="ECO:0007669"/>
    <property type="project" value="UniProtKB-UniRule"/>
</dbReference>
<keyword evidence="6 15" id="KW-0479">Metal-binding</keyword>
<dbReference type="InterPro" id="IPR036388">
    <property type="entry name" value="WH-like_DNA-bd_sf"/>
</dbReference>
<keyword evidence="5 15" id="KW-0540">Nuclease</keyword>
<dbReference type="EMBL" id="CP097503">
    <property type="protein sequence ID" value="URD83719.1"/>
    <property type="molecule type" value="Genomic_DNA"/>
</dbReference>
<dbReference type="GO" id="GO:0003677">
    <property type="term" value="F:DNA binding"/>
    <property type="evidence" value="ECO:0007669"/>
    <property type="project" value="UniProtKB-UniRule"/>
</dbReference>
<dbReference type="GO" id="GO:0000712">
    <property type="term" value="P:resolution of meiotic recombination intermediates"/>
    <property type="evidence" value="ECO:0007669"/>
    <property type="project" value="TreeGrafter"/>
</dbReference>
<dbReference type="PANTHER" id="PTHR13451:SF0">
    <property type="entry name" value="CROSSOVER JUNCTION ENDONUCLEASE MUS81"/>
    <property type="match status" value="1"/>
</dbReference>
<name>A0A9E7ETD6_9LILI</name>
<comment type="similarity">
    <text evidence="3 15">Belongs to the XPF family.</text>
</comment>
<comment type="subcellular location">
    <subcellularLocation>
        <location evidence="2 15">Nucleus</location>
    </subcellularLocation>
</comment>
<dbReference type="InterPro" id="IPR011335">
    <property type="entry name" value="Restrct_endonuc-II-like"/>
</dbReference>
<dbReference type="Gene3D" id="1.10.150.110">
    <property type="entry name" value="DNA polymerase beta, N-terminal domain-like"/>
    <property type="match status" value="1"/>
</dbReference>
<evidence type="ECO:0000256" key="2">
    <source>
        <dbReference type="ARBA" id="ARBA00004123"/>
    </source>
</evidence>
<dbReference type="GO" id="GO:0031573">
    <property type="term" value="P:mitotic intra-S DNA damage checkpoint signaling"/>
    <property type="evidence" value="ECO:0007669"/>
    <property type="project" value="TreeGrafter"/>
</dbReference>
<keyword evidence="13 15" id="KW-0539">Nucleus</keyword>
<sequence length="469" mass="52753">MENLRPVRCSENEELGLYLWRKRQEMVESNGLSENLEQTLSKAYRSICDAKTPIKTLKDLSQIKGVGKWILRLMQGFFQESLADVPSTTNEAHEKGKTAKEPKRYVPKKNSVAYALLITLYRAMTNGSSYMKKQELIDAAEASGLSRTSIAPDKSKKPGQFGISSRDWYTGWNCMKSLISKGLVVKSSCPAKYMLTQEGQEAARECLLRSGSIDLEPAKATCRSGSVDLTLQSGSVSCPTEMINIPTEAVDTYKQADFLDFDHDSATLEKCSYSTAETYMPIVLDSIANIPVGDAMCRNSVYADAAQSSFNLRACTSFDPPMHKPSANNAAKGNDNALAMPPYRSGEKFEDIYDVILILDDRENFGSRSRKIVDNIHTQFNILVEFRRLPVGDGIWIARRRGCNIEYVLDFIVERKRVDDLCRSIRDNRYKDQKLRLQRCGLQKLIYLVEGDQNCLEAAESIKTAYVYN</sequence>
<evidence type="ECO:0000256" key="14">
    <source>
        <dbReference type="ARBA" id="ARBA00023254"/>
    </source>
</evidence>
<dbReference type="GO" id="GO:0000727">
    <property type="term" value="P:double-strand break repair via break-induced replication"/>
    <property type="evidence" value="ECO:0007669"/>
    <property type="project" value="UniProtKB-UniRule"/>
</dbReference>
<dbReference type="Proteomes" id="UP001055439">
    <property type="component" value="Chromosome 10"/>
</dbReference>
<evidence type="ECO:0000313" key="17">
    <source>
        <dbReference type="EMBL" id="URD83719.1"/>
    </source>
</evidence>
<dbReference type="GO" id="GO:0008821">
    <property type="term" value="F:crossover junction DNA endonuclease activity"/>
    <property type="evidence" value="ECO:0007669"/>
    <property type="project" value="UniProtKB-UniRule"/>
</dbReference>
<evidence type="ECO:0000256" key="1">
    <source>
        <dbReference type="ARBA" id="ARBA00001946"/>
    </source>
</evidence>
<dbReference type="GO" id="GO:0006308">
    <property type="term" value="P:DNA catabolic process"/>
    <property type="evidence" value="ECO:0007669"/>
    <property type="project" value="UniProtKB-UniRule"/>
</dbReference>
<comment type="cofactor">
    <cofactor evidence="1 15">
        <name>Mg(2+)</name>
        <dbReference type="ChEBI" id="CHEBI:18420"/>
    </cofactor>
</comment>
<keyword evidence="9 15" id="KW-0378">Hydrolase</keyword>
<dbReference type="GO" id="GO:0048476">
    <property type="term" value="C:Holliday junction resolvase complex"/>
    <property type="evidence" value="ECO:0007669"/>
    <property type="project" value="UniProtKB-UniRule"/>
</dbReference>
<evidence type="ECO:0000256" key="13">
    <source>
        <dbReference type="ARBA" id="ARBA00023242"/>
    </source>
</evidence>
<dbReference type="Pfam" id="PF21136">
    <property type="entry name" value="WHD_MUS81"/>
    <property type="match status" value="1"/>
</dbReference>
<accession>A0A9E7ETD6</accession>
<dbReference type="InterPro" id="IPR033309">
    <property type="entry name" value="Mus81"/>
</dbReference>
<evidence type="ECO:0000256" key="11">
    <source>
        <dbReference type="ARBA" id="ARBA00023172"/>
    </source>
</evidence>
<evidence type="ECO:0000256" key="15">
    <source>
        <dbReference type="RuleBase" id="RU369042"/>
    </source>
</evidence>
<dbReference type="InterPro" id="IPR047416">
    <property type="entry name" value="XPF_nuclease_Mus81"/>
</dbReference>
<comment type="subunit">
    <text evidence="15">Interacts with EME1.</text>
</comment>
<dbReference type="SUPFAM" id="SSF52980">
    <property type="entry name" value="Restriction endonuclease-like"/>
    <property type="match status" value="1"/>
</dbReference>
<keyword evidence="14" id="KW-0469">Meiosis</keyword>
<evidence type="ECO:0000256" key="5">
    <source>
        <dbReference type="ARBA" id="ARBA00022722"/>
    </source>
</evidence>
<dbReference type="InterPro" id="IPR027421">
    <property type="entry name" value="DNA_pol_lamdba_lyase_dom_sf"/>
</dbReference>
<dbReference type="CDD" id="cd21036">
    <property type="entry name" value="WH_MUS81"/>
    <property type="match status" value="1"/>
</dbReference>
<keyword evidence="18" id="KW-1185">Reference proteome</keyword>
<dbReference type="GO" id="GO:0048257">
    <property type="term" value="F:3'-flap endonuclease activity"/>
    <property type="evidence" value="ECO:0007669"/>
    <property type="project" value="TreeGrafter"/>
</dbReference>
<proteinExistence type="inferred from homology"/>
<dbReference type="FunFam" id="3.40.50.10130:FF:000005">
    <property type="entry name" value="crossover junction endonuclease MUS81 isoform X1"/>
    <property type="match status" value="1"/>
</dbReference>
<dbReference type="Gene3D" id="3.40.50.10130">
    <property type="match status" value="1"/>
</dbReference>
<feature type="domain" description="ERCC4" evidence="16">
    <location>
        <begin position="356"/>
        <end position="453"/>
    </location>
</feature>
<evidence type="ECO:0000256" key="3">
    <source>
        <dbReference type="ARBA" id="ARBA00010015"/>
    </source>
</evidence>
<dbReference type="FunFam" id="1.10.10.10:FF:000307">
    <property type="entry name" value="Crossover junction endonuclease MUS81"/>
    <property type="match status" value="1"/>
</dbReference>
<dbReference type="EC" id="3.1.22.-" evidence="15"/>
<organism evidence="17 18">
    <name type="scientific">Musa troglodytarum</name>
    <name type="common">fe'i banana</name>
    <dbReference type="NCBI Taxonomy" id="320322"/>
    <lineage>
        <taxon>Eukaryota</taxon>
        <taxon>Viridiplantae</taxon>
        <taxon>Streptophyta</taxon>
        <taxon>Embryophyta</taxon>
        <taxon>Tracheophyta</taxon>
        <taxon>Spermatophyta</taxon>
        <taxon>Magnoliopsida</taxon>
        <taxon>Liliopsida</taxon>
        <taxon>Zingiberales</taxon>
        <taxon>Musaceae</taxon>
        <taxon>Musa</taxon>
    </lineage>
</organism>
<evidence type="ECO:0000256" key="4">
    <source>
        <dbReference type="ARBA" id="ARBA00017114"/>
    </source>
</evidence>
<evidence type="ECO:0000256" key="7">
    <source>
        <dbReference type="ARBA" id="ARBA00022759"/>
    </source>
</evidence>
<protein>
    <recommendedName>
        <fullName evidence="4 15">Crossover junction endonuclease MUS81</fullName>
        <ecNumber evidence="15">3.1.22.-</ecNumber>
    </recommendedName>
</protein>
<evidence type="ECO:0000256" key="8">
    <source>
        <dbReference type="ARBA" id="ARBA00022763"/>
    </source>
</evidence>
<gene>
    <name evidence="17" type="ORF">MUK42_05665</name>
</gene>
<dbReference type="OrthoDB" id="5963188at2759"/>
<evidence type="ECO:0000256" key="6">
    <source>
        <dbReference type="ARBA" id="ARBA00022723"/>
    </source>
</evidence>
<keyword evidence="11 15" id="KW-0233">DNA recombination</keyword>
<dbReference type="InterPro" id="IPR006166">
    <property type="entry name" value="ERCC4_domain"/>
</dbReference>
<keyword evidence="12 15" id="KW-0234">DNA repair</keyword>
<keyword evidence="8 15" id="KW-0227">DNA damage</keyword>
<dbReference type="Gene3D" id="1.10.10.10">
    <property type="entry name" value="Winged helix-like DNA-binding domain superfamily/Winged helix DNA-binding domain"/>
    <property type="match status" value="1"/>
</dbReference>
<dbReference type="SMART" id="SM00891">
    <property type="entry name" value="ERCC4"/>
    <property type="match status" value="1"/>
</dbReference>
<keyword evidence="10 15" id="KW-0460">Magnesium</keyword>
<dbReference type="AlphaFoldDB" id="A0A9E7ETD6"/>
<evidence type="ECO:0000256" key="12">
    <source>
        <dbReference type="ARBA" id="ARBA00023204"/>
    </source>
</evidence>
<evidence type="ECO:0000259" key="16">
    <source>
        <dbReference type="SMART" id="SM00891"/>
    </source>
</evidence>
<dbReference type="PANTHER" id="PTHR13451">
    <property type="entry name" value="CLASS II CROSSOVER JUNCTION ENDONUCLEASE MUS81"/>
    <property type="match status" value="1"/>
</dbReference>
<dbReference type="GO" id="GO:0005634">
    <property type="term" value="C:nucleus"/>
    <property type="evidence" value="ECO:0007669"/>
    <property type="project" value="UniProtKB-SubCell"/>
</dbReference>